<accession>A0A850ETH8</accession>
<gene>
    <name evidence="2" type="ORF">HPT30_12915</name>
</gene>
<keyword evidence="1" id="KW-1133">Transmembrane helix</keyword>
<evidence type="ECO:0000256" key="1">
    <source>
        <dbReference type="SAM" id="Phobius"/>
    </source>
</evidence>
<protein>
    <submittedName>
        <fullName evidence="2">SdpI family protein</fullName>
    </submittedName>
</protein>
<sequence length="120" mass="13795">MNDSQIASLIITLLIGLIICVTGLIVKKKPPETINSIYGYRTRRSMKSQLLWDEANRYSAELMIRYGLVYTLIGLILSFLFEGTYLSLVITGLIFVPFTLLIIKTEQHLKELDEELERKK</sequence>
<dbReference type="Proteomes" id="UP000564806">
    <property type="component" value="Unassembled WGS sequence"/>
</dbReference>
<reference evidence="2" key="1">
    <citation type="submission" date="2020-06" db="EMBL/GenBank/DDBJ databases">
        <title>Paenibacillus sp. nov., isolated from soil.</title>
        <authorList>
            <person name="Seo Y.L."/>
        </authorList>
    </citation>
    <scope>NUCLEOTIDE SEQUENCE [LARGE SCALE GENOMIC DNA]</scope>
    <source>
        <strain evidence="2">JW14</strain>
    </source>
</reference>
<dbReference type="EMBL" id="JABWCS010000207">
    <property type="protein sequence ID" value="NUU61251.1"/>
    <property type="molecule type" value="Genomic_DNA"/>
</dbReference>
<dbReference type="Pfam" id="PF13630">
    <property type="entry name" value="SdpI"/>
    <property type="match status" value="1"/>
</dbReference>
<dbReference type="AlphaFoldDB" id="A0A850ETH8"/>
<name>A0A850ETH8_9BACL</name>
<feature type="transmembrane region" description="Helical" evidence="1">
    <location>
        <begin position="6"/>
        <end position="26"/>
    </location>
</feature>
<evidence type="ECO:0000313" key="3">
    <source>
        <dbReference type="Proteomes" id="UP000564806"/>
    </source>
</evidence>
<keyword evidence="1" id="KW-0472">Membrane</keyword>
<dbReference type="InterPro" id="IPR025962">
    <property type="entry name" value="SdpI/YhfL"/>
</dbReference>
<feature type="transmembrane region" description="Helical" evidence="1">
    <location>
        <begin position="85"/>
        <end position="103"/>
    </location>
</feature>
<keyword evidence="1" id="KW-0812">Transmembrane</keyword>
<feature type="transmembrane region" description="Helical" evidence="1">
    <location>
        <begin position="62"/>
        <end position="79"/>
    </location>
</feature>
<proteinExistence type="predicted"/>
<dbReference type="RefSeq" id="WP_175371792.1">
    <property type="nucleotide sequence ID" value="NZ_JABWCS010000207.1"/>
</dbReference>
<comment type="caution">
    <text evidence="2">The sequence shown here is derived from an EMBL/GenBank/DDBJ whole genome shotgun (WGS) entry which is preliminary data.</text>
</comment>
<organism evidence="2 3">
    <name type="scientific">Paenibacillus agri</name>
    <dbReference type="NCBI Taxonomy" id="2744309"/>
    <lineage>
        <taxon>Bacteria</taxon>
        <taxon>Bacillati</taxon>
        <taxon>Bacillota</taxon>
        <taxon>Bacilli</taxon>
        <taxon>Bacillales</taxon>
        <taxon>Paenibacillaceae</taxon>
        <taxon>Paenibacillus</taxon>
    </lineage>
</organism>
<evidence type="ECO:0000313" key="2">
    <source>
        <dbReference type="EMBL" id="NUU61251.1"/>
    </source>
</evidence>
<keyword evidence="3" id="KW-1185">Reference proteome</keyword>